<reference evidence="2" key="1">
    <citation type="submission" date="2015-10" db="EMBL/GenBank/DDBJ databases">
        <authorList>
            <person name="Gilbert D.G."/>
        </authorList>
    </citation>
    <scope>NUCLEOTIDE SEQUENCE</scope>
</reference>
<gene>
    <name evidence="2" type="ORF">MGWOODY_Clf2685</name>
</gene>
<dbReference type="InterPro" id="IPR007074">
    <property type="entry name" value="LicD/FKTN/FKRP_NTP_transf"/>
</dbReference>
<dbReference type="AlphaFoldDB" id="A0A160VC91"/>
<dbReference type="SUPFAM" id="SSF49464">
    <property type="entry name" value="Carboxypeptidase regulatory domain-like"/>
    <property type="match status" value="1"/>
</dbReference>
<dbReference type="InterPro" id="IPR052613">
    <property type="entry name" value="LicD_transferase"/>
</dbReference>
<sequence>MTSAEGADEAALERSYDTWLPMAVDTGEVLLKEAKQIMDDFGVVFFLRQGTCLGAIRDNALIPWDDDLDLGSVIGLHGLDGKSVDQVVDRVTAAFRDNGYFAKVESNDQFLSVTMMKSSTRLDWLCHRIIDDSVYQYPGVRFPVSLFTELREIDFIGEKFLTPNPPEEYLRLKYGEEWMIPKREDYEKDVVGLIPVGPIAGQPGLWKQFFAKHFLPSRSGKIRILDHEGEPVAGADVVVVGLNRSRTDRRGYASFYLPRDDFYALIIRYRDHEEVLYQESMAPGAVYVYRPDPAETAGRFRALSQE</sequence>
<accession>A0A160VC91</accession>
<dbReference type="PANTHER" id="PTHR13627:SF31">
    <property type="entry name" value="RIBITOL 5-PHOSPHATE TRANSFERASE FKRP"/>
    <property type="match status" value="1"/>
</dbReference>
<dbReference type="Pfam" id="PF04991">
    <property type="entry name" value="LicD"/>
    <property type="match status" value="1"/>
</dbReference>
<organism evidence="2">
    <name type="scientific">hydrothermal vent metagenome</name>
    <dbReference type="NCBI Taxonomy" id="652676"/>
    <lineage>
        <taxon>unclassified sequences</taxon>
        <taxon>metagenomes</taxon>
        <taxon>ecological metagenomes</taxon>
    </lineage>
</organism>
<dbReference type="PANTHER" id="PTHR13627">
    <property type="entry name" value="FUKUTIN RELATED PROTEIN"/>
    <property type="match status" value="1"/>
</dbReference>
<name>A0A160VC91_9ZZZZ</name>
<evidence type="ECO:0000259" key="1">
    <source>
        <dbReference type="Pfam" id="PF04991"/>
    </source>
</evidence>
<evidence type="ECO:0000313" key="2">
    <source>
        <dbReference type="EMBL" id="CUV05190.1"/>
    </source>
</evidence>
<proteinExistence type="predicted"/>
<feature type="domain" description="LicD/FKTN/FKRP nucleotidyltransferase" evidence="1">
    <location>
        <begin position="42"/>
        <end position="70"/>
    </location>
</feature>
<dbReference type="EMBL" id="FAXA01000248">
    <property type="protein sequence ID" value="CUV05190.1"/>
    <property type="molecule type" value="Genomic_DNA"/>
</dbReference>
<dbReference type="GO" id="GO:0009100">
    <property type="term" value="P:glycoprotein metabolic process"/>
    <property type="evidence" value="ECO:0007669"/>
    <property type="project" value="UniProtKB-ARBA"/>
</dbReference>
<protein>
    <recommendedName>
        <fullName evidence="1">LicD/FKTN/FKRP nucleotidyltransferase domain-containing protein</fullName>
    </recommendedName>
</protein>
<dbReference type="InterPro" id="IPR008969">
    <property type="entry name" value="CarboxyPept-like_regulatory"/>
</dbReference>